<evidence type="ECO:0000259" key="7">
    <source>
        <dbReference type="SMART" id="SM00048"/>
    </source>
</evidence>
<comment type="subcellular location">
    <subcellularLocation>
        <location evidence="1">Secreted</location>
    </subcellularLocation>
</comment>
<dbReference type="InterPro" id="IPR001855">
    <property type="entry name" value="Defensin_beta-like"/>
</dbReference>
<dbReference type="Gene3D" id="3.10.360.10">
    <property type="entry name" value="Antimicrobial Peptide, Beta-defensin 2, Chain A"/>
    <property type="match status" value="1"/>
</dbReference>
<dbReference type="Pfam" id="PF00711">
    <property type="entry name" value="Defensin_beta"/>
    <property type="match status" value="1"/>
</dbReference>
<comment type="caution">
    <text evidence="8">The sequence shown here is derived from an EMBL/GenBank/DDBJ whole genome shotgun (WGS) entry which is preliminary data.</text>
</comment>
<dbReference type="FunFam" id="3.10.360.10:FF:000001">
    <property type="entry name" value="Beta-defensin 1"/>
    <property type="match status" value="1"/>
</dbReference>
<feature type="non-terminal residue" evidence="8">
    <location>
        <position position="1"/>
    </location>
</feature>
<name>A0A5N3ULC6_MUNMU</name>
<feature type="domain" description="Beta/alpha-defensin C-terminal" evidence="7">
    <location>
        <begin position="11"/>
        <end position="41"/>
    </location>
</feature>
<keyword evidence="9" id="KW-1185">Reference proteome</keyword>
<dbReference type="GO" id="GO:0005576">
    <property type="term" value="C:extracellular region"/>
    <property type="evidence" value="ECO:0007669"/>
    <property type="project" value="UniProtKB-SubCell"/>
</dbReference>
<proteinExistence type="predicted"/>
<sequence length="44" mass="5110">FTQGIRNSVSCRWNLGICLPNGCPGHMREIGTCFWPRVKCCRRR</sequence>
<keyword evidence="2" id="KW-0964">Secreted</keyword>
<dbReference type="AlphaFoldDB" id="A0A5N3ULC6"/>
<evidence type="ECO:0000256" key="6">
    <source>
        <dbReference type="ARBA" id="ARBA00023157"/>
    </source>
</evidence>
<evidence type="ECO:0000256" key="5">
    <source>
        <dbReference type="ARBA" id="ARBA00023022"/>
    </source>
</evidence>
<evidence type="ECO:0000256" key="1">
    <source>
        <dbReference type="ARBA" id="ARBA00004613"/>
    </source>
</evidence>
<dbReference type="GO" id="GO:0042742">
    <property type="term" value="P:defense response to bacterium"/>
    <property type="evidence" value="ECO:0007669"/>
    <property type="project" value="UniProtKB-KW"/>
</dbReference>
<protein>
    <recommendedName>
        <fullName evidence="7">Beta/alpha-defensin C-terminal domain-containing protein</fullName>
    </recommendedName>
</protein>
<dbReference type="Proteomes" id="UP000326458">
    <property type="component" value="Unassembled WGS sequence"/>
</dbReference>
<keyword evidence="3" id="KW-0929">Antimicrobial</keyword>
<keyword evidence="6" id="KW-1015">Disulfide bond</keyword>
<keyword evidence="4" id="KW-0211">Defensin</keyword>
<dbReference type="InterPro" id="IPR006080">
    <property type="entry name" value="Beta/alpha-defensin_C"/>
</dbReference>
<evidence type="ECO:0000256" key="2">
    <source>
        <dbReference type="ARBA" id="ARBA00022525"/>
    </source>
</evidence>
<keyword evidence="5" id="KW-0044">Antibiotic</keyword>
<evidence type="ECO:0000256" key="3">
    <source>
        <dbReference type="ARBA" id="ARBA00022529"/>
    </source>
</evidence>
<evidence type="ECO:0000313" key="9">
    <source>
        <dbReference type="Proteomes" id="UP000326458"/>
    </source>
</evidence>
<reference evidence="8 9" key="1">
    <citation type="submission" date="2019-06" db="EMBL/GenBank/DDBJ databases">
        <title>Discovery of a novel chromosome fission-fusion reversal in muntjac.</title>
        <authorList>
            <person name="Mudd A.B."/>
            <person name="Bredeson J.V."/>
            <person name="Baum R."/>
            <person name="Hockemeyer D."/>
            <person name="Rokhsar D.S."/>
        </authorList>
    </citation>
    <scope>NUCLEOTIDE SEQUENCE [LARGE SCALE GENOMIC DNA]</scope>
    <source>
        <strain evidence="8">UTSW_UCB_Mm</strain>
        <tissue evidence="8">Fibroblast cell line</tissue>
    </source>
</reference>
<gene>
    <name evidence="8" type="ORF">FD754_025180</name>
</gene>
<evidence type="ECO:0000256" key="4">
    <source>
        <dbReference type="ARBA" id="ARBA00022940"/>
    </source>
</evidence>
<organism evidence="8 9">
    <name type="scientific">Muntiacus muntjak</name>
    <name type="common">Barking deer</name>
    <name type="synonym">Indian muntjac</name>
    <dbReference type="NCBI Taxonomy" id="9888"/>
    <lineage>
        <taxon>Eukaryota</taxon>
        <taxon>Metazoa</taxon>
        <taxon>Chordata</taxon>
        <taxon>Craniata</taxon>
        <taxon>Vertebrata</taxon>
        <taxon>Euteleostomi</taxon>
        <taxon>Mammalia</taxon>
        <taxon>Eutheria</taxon>
        <taxon>Laurasiatheria</taxon>
        <taxon>Artiodactyla</taxon>
        <taxon>Ruminantia</taxon>
        <taxon>Pecora</taxon>
        <taxon>Cervidae</taxon>
        <taxon>Muntiacinae</taxon>
        <taxon>Muntiacus</taxon>
    </lineage>
</organism>
<dbReference type="EMBL" id="VCEA01009153">
    <property type="protein sequence ID" value="KAB0337458.1"/>
    <property type="molecule type" value="Genomic_DNA"/>
</dbReference>
<accession>A0A5N3ULC6</accession>
<dbReference type="SMART" id="SM00048">
    <property type="entry name" value="DEFSN"/>
    <property type="match status" value="1"/>
</dbReference>
<dbReference type="SUPFAM" id="SSF57392">
    <property type="entry name" value="Defensin-like"/>
    <property type="match status" value="1"/>
</dbReference>
<evidence type="ECO:0000313" key="8">
    <source>
        <dbReference type="EMBL" id="KAB0337458.1"/>
    </source>
</evidence>